<dbReference type="GO" id="GO:0016285">
    <property type="term" value="F:alanyl aminopeptidase activity"/>
    <property type="evidence" value="ECO:0007669"/>
    <property type="project" value="UniProtKB-EC"/>
</dbReference>
<evidence type="ECO:0000259" key="14">
    <source>
        <dbReference type="Pfam" id="PF01433"/>
    </source>
</evidence>
<evidence type="ECO:0000259" key="16">
    <source>
        <dbReference type="Pfam" id="PF17432"/>
    </source>
</evidence>
<comment type="cofactor">
    <cofactor evidence="2">
        <name>Zn(2+)</name>
        <dbReference type="ChEBI" id="CHEBI:29105"/>
    </cofactor>
</comment>
<sequence>MAKTTIHRSDYRVPTHLIDTVKLEFDLDPESTGVTNTMHVVPNPQSTEKGAPLVLNGEELTLVSVTVNGRLLSETEYDVSPTALTIPNIVGESTISIVNRFSPVQNTALSGIYVSGGNLMSQCESEGFRRITYFLDRPDVLARYTVAIRAPKDLYPILLSNGNRMEEKDLGDGRHYALWVDPFPKPSYLFALVAGKLVCRSEIFPLKDGRQASLEIWVEPQDLEKTAHTLESLKKSIRWDEERWGLELDLEGFRIVATNDFNFGAMENKGLNIFNARCALANPKVATDDDYLRVESVVGHEYFHNWTGNRVTLRDWFQLALKEGLTVFRDQEFSADMLGEASARAVQRIKDVRFLRTNQFPEDASPMAHPIRPESYLDINNFYTMTVYEKGAEVIRMLQTLLGRETFRRGFDLYIAKNDGGAATLEAFLEAMQEAAGRDLGQFALWFSQAGTPRLKVETRWDDVNHTFTLSATQTTPATPGQPIKRPFLIPFPVALLDPTTGAEMPVQLIEEDEAPAPGTRMLELRETHHEWVFAGLPACPVSSLNRGFAAPVILEADYDDATLAFLATRDGDPFNRWDAMNELMLRTLHAQVRAKLTHEPKDVDPLFLNVVGELLSAPDLSPAFKAVALELPSERLVSEREPLIDPQAVHYAREYVRAAIGKRWITKFLETVDANRTPGAYSPDPESAGRRALKNLALGYAHASGNPRATIALRDQFNTADNLTDKLAALQHMVNSQSPAKQDMAVEALREWYAEPLLINKWLTIQATASLFPGEEPVLERVRELMQTNFFSIKNPNNVYALLLAFFTQNAAEFHAVDGSGYRFWSEIVLELNRINPHVAARVARALENWRRYTPALSRQMYDALQFVYSRKDELSPNVLEVIEKTLGNPV</sequence>
<evidence type="ECO:0000256" key="11">
    <source>
        <dbReference type="ARBA" id="ARBA00023049"/>
    </source>
</evidence>
<evidence type="ECO:0000256" key="5">
    <source>
        <dbReference type="ARBA" id="ARBA00015611"/>
    </source>
</evidence>
<evidence type="ECO:0000256" key="7">
    <source>
        <dbReference type="ARBA" id="ARBA00022670"/>
    </source>
</evidence>
<dbReference type="InterPro" id="IPR037144">
    <property type="entry name" value="Peptidase_M1_pepN_C_sf"/>
</dbReference>
<evidence type="ECO:0000256" key="12">
    <source>
        <dbReference type="ARBA" id="ARBA00059739"/>
    </source>
</evidence>
<dbReference type="InterPro" id="IPR027268">
    <property type="entry name" value="Peptidase_M4/M1_CTD_sf"/>
</dbReference>
<reference evidence="18 19" key="1">
    <citation type="journal article" date="2018" name="Int. J. Syst. Evol. Microbiol.">
        <title>Mesosutterella multiformis gen. nov., sp. nov., a member of the family Sutterellaceae and Sutterella megalosphaeroides sp. nov., isolated from human faeces.</title>
        <authorList>
            <person name="Sakamoto M."/>
            <person name="Ikeyama N."/>
            <person name="Kunihiro T."/>
            <person name="Iino T."/>
            <person name="Yuki M."/>
            <person name="Ohkuma M."/>
        </authorList>
    </citation>
    <scope>NUCLEOTIDE SEQUENCE [LARGE SCALE GENOMIC DNA]</scope>
    <source>
        <strain evidence="18 19">6FBBBH3</strain>
    </source>
</reference>
<dbReference type="Proteomes" id="UP000271003">
    <property type="component" value="Chromosome"/>
</dbReference>
<evidence type="ECO:0000256" key="13">
    <source>
        <dbReference type="NCBIfam" id="TIGR02414"/>
    </source>
</evidence>
<dbReference type="InterPro" id="IPR024601">
    <property type="entry name" value="Peptidase_M1_pepN_C"/>
</dbReference>
<dbReference type="SUPFAM" id="SSF63737">
    <property type="entry name" value="Leukotriene A4 hydrolase N-terminal domain"/>
    <property type="match status" value="1"/>
</dbReference>
<dbReference type="InterPro" id="IPR001930">
    <property type="entry name" value="Peptidase_M1"/>
</dbReference>
<dbReference type="NCBIfam" id="TIGR02414">
    <property type="entry name" value="pepN_proteo"/>
    <property type="match status" value="1"/>
</dbReference>
<dbReference type="SUPFAM" id="SSF55486">
    <property type="entry name" value="Metalloproteases ('zincins'), catalytic domain"/>
    <property type="match status" value="1"/>
</dbReference>
<dbReference type="Gene3D" id="3.30.2010.30">
    <property type="match status" value="1"/>
</dbReference>
<evidence type="ECO:0000256" key="4">
    <source>
        <dbReference type="ARBA" id="ARBA00012564"/>
    </source>
</evidence>
<dbReference type="FunFam" id="2.60.40.1730:FF:000005">
    <property type="entry name" value="Aminopeptidase N"/>
    <property type="match status" value="1"/>
</dbReference>
<dbReference type="OrthoDB" id="100605at2"/>
<dbReference type="FunFam" id="3.30.2010.30:FF:000002">
    <property type="entry name" value="Putative aminopeptidase N"/>
    <property type="match status" value="1"/>
</dbReference>
<dbReference type="EMBL" id="AP018786">
    <property type="protein sequence ID" value="BBF24176.1"/>
    <property type="molecule type" value="Genomic_DNA"/>
</dbReference>
<name>A0A2Z6IHJ7_9BURK</name>
<dbReference type="GO" id="GO:0006508">
    <property type="term" value="P:proteolysis"/>
    <property type="evidence" value="ECO:0007669"/>
    <property type="project" value="UniProtKB-UniRule"/>
</dbReference>
<keyword evidence="10" id="KW-0862">Zinc</keyword>
<evidence type="ECO:0000256" key="10">
    <source>
        <dbReference type="ARBA" id="ARBA00022833"/>
    </source>
</evidence>
<dbReference type="InterPro" id="IPR042097">
    <property type="entry name" value="Aminopeptidase_N-like_N_sf"/>
</dbReference>
<keyword evidence="7" id="KW-0645">Protease</keyword>
<evidence type="ECO:0000256" key="1">
    <source>
        <dbReference type="ARBA" id="ARBA00000098"/>
    </source>
</evidence>
<evidence type="ECO:0000256" key="2">
    <source>
        <dbReference type="ARBA" id="ARBA00001947"/>
    </source>
</evidence>
<proteinExistence type="inferred from homology"/>
<dbReference type="GO" id="GO:0008270">
    <property type="term" value="F:zinc ion binding"/>
    <property type="evidence" value="ECO:0007669"/>
    <property type="project" value="InterPro"/>
</dbReference>
<dbReference type="Pfam" id="PF01433">
    <property type="entry name" value="Peptidase_M1"/>
    <property type="match status" value="1"/>
</dbReference>
<feature type="domain" description="Peptidase M1 membrane alanine aminopeptidase" evidence="14">
    <location>
        <begin position="229"/>
        <end position="443"/>
    </location>
</feature>
<dbReference type="Gene3D" id="2.60.40.1730">
    <property type="entry name" value="tricorn interacting facor f3 domain"/>
    <property type="match status" value="1"/>
</dbReference>
<protein>
    <recommendedName>
        <fullName evidence="5 13">Aminopeptidase N</fullName>
        <ecNumber evidence="4 13">3.4.11.2</ecNumber>
    </recommendedName>
</protein>
<dbReference type="CDD" id="cd09600">
    <property type="entry name" value="M1_APN"/>
    <property type="match status" value="1"/>
</dbReference>
<evidence type="ECO:0000259" key="17">
    <source>
        <dbReference type="Pfam" id="PF17900"/>
    </source>
</evidence>
<dbReference type="Gene3D" id="2.60.40.1840">
    <property type="match status" value="1"/>
</dbReference>
<dbReference type="KEGG" id="sutt:SUTMEG_20670"/>
<dbReference type="PRINTS" id="PR00756">
    <property type="entry name" value="ALADIPTASE"/>
</dbReference>
<keyword evidence="8" id="KW-0479">Metal-binding</keyword>
<comment type="function">
    <text evidence="12">Aminopeptidase N is involved in the degradation of intracellular peptides generated by protein breakdown during normal growth as well as in response to nutrient starvation.</text>
</comment>
<dbReference type="InterPro" id="IPR035414">
    <property type="entry name" value="Peptidase_M1_pepN_Ig-like"/>
</dbReference>
<dbReference type="GO" id="GO:0008237">
    <property type="term" value="F:metallopeptidase activity"/>
    <property type="evidence" value="ECO:0007669"/>
    <property type="project" value="UniProtKB-UniRule"/>
</dbReference>
<dbReference type="InterPro" id="IPR014782">
    <property type="entry name" value="Peptidase_M1_dom"/>
</dbReference>
<evidence type="ECO:0000256" key="3">
    <source>
        <dbReference type="ARBA" id="ARBA00010136"/>
    </source>
</evidence>
<organism evidence="18 19">
    <name type="scientific">Sutterella megalosphaeroides</name>
    <dbReference type="NCBI Taxonomy" id="2494234"/>
    <lineage>
        <taxon>Bacteria</taxon>
        <taxon>Pseudomonadati</taxon>
        <taxon>Pseudomonadota</taxon>
        <taxon>Betaproteobacteria</taxon>
        <taxon>Burkholderiales</taxon>
        <taxon>Sutterellaceae</taxon>
        <taxon>Sutterella</taxon>
    </lineage>
</organism>
<evidence type="ECO:0000256" key="6">
    <source>
        <dbReference type="ARBA" id="ARBA00022438"/>
    </source>
</evidence>
<dbReference type="PANTHER" id="PTHR46322:SF1">
    <property type="entry name" value="PUROMYCIN-SENSITIVE AMINOPEPTIDASE"/>
    <property type="match status" value="1"/>
</dbReference>
<dbReference type="EC" id="3.4.11.2" evidence="4 13"/>
<dbReference type="RefSeq" id="WP_120177712.1">
    <property type="nucleotide sequence ID" value="NZ_AP018786.1"/>
</dbReference>
<feature type="domain" description="Peptidase M1 alanyl aminopeptidase C-terminal" evidence="16">
    <location>
        <begin position="561"/>
        <end position="888"/>
    </location>
</feature>
<dbReference type="InterPro" id="IPR012779">
    <property type="entry name" value="Peptidase_M1_pepN"/>
</dbReference>
<evidence type="ECO:0000256" key="8">
    <source>
        <dbReference type="ARBA" id="ARBA00022723"/>
    </source>
</evidence>
<comment type="similarity">
    <text evidence="3">Belongs to the peptidase M1 family.</text>
</comment>
<dbReference type="Pfam" id="PF17900">
    <property type="entry name" value="Peptidase_M1_N"/>
    <property type="match status" value="1"/>
</dbReference>
<evidence type="ECO:0000259" key="15">
    <source>
        <dbReference type="Pfam" id="PF11940"/>
    </source>
</evidence>
<keyword evidence="9" id="KW-0378">Hydrolase</keyword>
<evidence type="ECO:0000256" key="9">
    <source>
        <dbReference type="ARBA" id="ARBA00022801"/>
    </source>
</evidence>
<dbReference type="InterPro" id="IPR045357">
    <property type="entry name" value="Aminopeptidase_N-like_N"/>
</dbReference>
<gene>
    <name evidence="18" type="primary">pepN</name>
    <name evidence="18" type="ORF">SUTMEG_20670</name>
</gene>
<dbReference type="InterPro" id="IPR038438">
    <property type="entry name" value="PepN_Ig-like_sf"/>
</dbReference>
<comment type="catalytic activity">
    <reaction evidence="1">
        <text>Release of an N-terminal amino acid, Xaa-|-Yaa- from a peptide, amide or arylamide. Xaa is preferably Ala, but may be most amino acids including Pro (slow action). When a terminal hydrophobic residue is followed by a prolyl residue, the two may be released as an intact Xaa-Pro dipeptide.</text>
        <dbReference type="EC" id="3.4.11.2"/>
    </reaction>
</comment>
<keyword evidence="11" id="KW-0482">Metalloprotease</keyword>
<evidence type="ECO:0000313" key="19">
    <source>
        <dbReference type="Proteomes" id="UP000271003"/>
    </source>
</evidence>
<dbReference type="AlphaFoldDB" id="A0A2Z6IHJ7"/>
<dbReference type="PANTHER" id="PTHR46322">
    <property type="entry name" value="PUROMYCIN-SENSITIVE AMINOPEPTIDASE"/>
    <property type="match status" value="1"/>
</dbReference>
<accession>A0A2Z6IHJ7</accession>
<evidence type="ECO:0000313" key="18">
    <source>
        <dbReference type="EMBL" id="BBF24176.1"/>
    </source>
</evidence>
<keyword evidence="19" id="KW-1185">Reference proteome</keyword>
<dbReference type="Pfam" id="PF11940">
    <property type="entry name" value="DUF3458"/>
    <property type="match status" value="1"/>
</dbReference>
<feature type="domain" description="Aminopeptidase N-like N-terminal" evidence="17">
    <location>
        <begin position="24"/>
        <end position="189"/>
    </location>
</feature>
<feature type="domain" description="Peptidase M1 alanyl aminopeptidase Ig-like fold" evidence="15">
    <location>
        <begin position="451"/>
        <end position="557"/>
    </location>
</feature>
<keyword evidence="6 18" id="KW-0031">Aminopeptidase</keyword>
<dbReference type="Gene3D" id="1.10.390.10">
    <property type="entry name" value="Neutral Protease Domain 2"/>
    <property type="match status" value="1"/>
</dbReference>
<dbReference type="Pfam" id="PF17432">
    <property type="entry name" value="DUF3458_C"/>
    <property type="match status" value="1"/>
</dbReference>
<dbReference type="Gene3D" id="1.25.50.10">
    <property type="entry name" value="Peptidase M1, alanyl aminopeptidase, C-terminal domain"/>
    <property type="match status" value="1"/>
</dbReference>